<dbReference type="InterPro" id="IPR002379">
    <property type="entry name" value="ATPase_proteolipid_c-like_dom"/>
</dbReference>
<keyword evidence="4 13" id="KW-0138">CF(0)</keyword>
<comment type="similarity">
    <text evidence="2 13">Belongs to the ATPase C chain family.</text>
</comment>
<proteinExistence type="inferred from homology"/>
<evidence type="ECO:0000256" key="11">
    <source>
        <dbReference type="ARBA" id="ARBA00023310"/>
    </source>
</evidence>
<dbReference type="InterPro" id="IPR000454">
    <property type="entry name" value="ATP_synth_F0_csu"/>
</dbReference>
<evidence type="ECO:0000313" key="16">
    <source>
        <dbReference type="Proteomes" id="UP000662873"/>
    </source>
</evidence>
<dbReference type="GO" id="GO:0008289">
    <property type="term" value="F:lipid binding"/>
    <property type="evidence" value="ECO:0007669"/>
    <property type="project" value="UniProtKB-KW"/>
</dbReference>
<keyword evidence="5 13" id="KW-0812">Transmembrane</keyword>
<dbReference type="EMBL" id="AP021858">
    <property type="protein sequence ID" value="BBO24787.1"/>
    <property type="molecule type" value="Genomic_DNA"/>
</dbReference>
<keyword evidence="7 13" id="KW-1133">Transmembrane helix</keyword>
<evidence type="ECO:0000256" key="7">
    <source>
        <dbReference type="ARBA" id="ARBA00022989"/>
    </source>
</evidence>
<evidence type="ECO:0000256" key="4">
    <source>
        <dbReference type="ARBA" id="ARBA00022547"/>
    </source>
</evidence>
<evidence type="ECO:0000256" key="9">
    <source>
        <dbReference type="ARBA" id="ARBA00023121"/>
    </source>
</evidence>
<comment type="subcellular location">
    <subcellularLocation>
        <location evidence="13">Cell membrane</location>
        <topology evidence="13">Multi-pass membrane protein</topology>
    </subcellularLocation>
    <subcellularLocation>
        <location evidence="1">Membrane</location>
        <topology evidence="1">Multi-pass membrane protein</topology>
    </subcellularLocation>
</comment>
<evidence type="ECO:0000256" key="1">
    <source>
        <dbReference type="ARBA" id="ARBA00004141"/>
    </source>
</evidence>
<evidence type="ECO:0000256" key="6">
    <source>
        <dbReference type="ARBA" id="ARBA00022781"/>
    </source>
</evidence>
<reference evidence="15" key="1">
    <citation type="journal article" name="DNA Res.">
        <title>The physiological potential of anammox bacteria as revealed by their core genome structure.</title>
        <authorList>
            <person name="Okubo T."/>
            <person name="Toyoda A."/>
            <person name="Fukuhara K."/>
            <person name="Uchiyama I."/>
            <person name="Harigaya Y."/>
            <person name="Kuroiwa M."/>
            <person name="Suzuki T."/>
            <person name="Murakami Y."/>
            <person name="Suwa Y."/>
            <person name="Takami H."/>
        </authorList>
    </citation>
    <scope>NUCLEOTIDE SEQUENCE</scope>
    <source>
        <strain evidence="15">317325-2</strain>
    </source>
</reference>
<evidence type="ECO:0000256" key="10">
    <source>
        <dbReference type="ARBA" id="ARBA00023136"/>
    </source>
</evidence>
<dbReference type="InterPro" id="IPR035921">
    <property type="entry name" value="F/V-ATP_Csub_sf"/>
</dbReference>
<dbReference type="Proteomes" id="UP000662873">
    <property type="component" value="Chromosome"/>
</dbReference>
<name>A0A809S6C1_9BACT</name>
<dbReference type="GO" id="GO:0045259">
    <property type="term" value="C:proton-transporting ATP synthase complex"/>
    <property type="evidence" value="ECO:0007669"/>
    <property type="project" value="UniProtKB-KW"/>
</dbReference>
<keyword evidence="9 13" id="KW-0446">Lipid-binding</keyword>
<keyword evidence="6 13" id="KW-0375">Hydrogen ion transport</keyword>
<keyword evidence="11 13" id="KW-0066">ATP synthesis</keyword>
<dbReference type="PROSITE" id="PS00605">
    <property type="entry name" value="ATPASE_C"/>
    <property type="match status" value="1"/>
</dbReference>
<feature type="transmembrane region" description="Helical" evidence="13">
    <location>
        <begin position="44"/>
        <end position="67"/>
    </location>
</feature>
<dbReference type="AlphaFoldDB" id="A0A809S6C1"/>
<evidence type="ECO:0000256" key="8">
    <source>
        <dbReference type="ARBA" id="ARBA00023065"/>
    </source>
</evidence>
<evidence type="ECO:0000259" key="14">
    <source>
        <dbReference type="Pfam" id="PF00137"/>
    </source>
</evidence>
<keyword evidence="13" id="KW-1003">Cell membrane</keyword>
<dbReference type="GO" id="GO:0046933">
    <property type="term" value="F:proton-transporting ATP synthase activity, rotational mechanism"/>
    <property type="evidence" value="ECO:0007669"/>
    <property type="project" value="UniProtKB-UniRule"/>
</dbReference>
<feature type="site" description="Reversibly protonated during proton transport" evidence="13">
    <location>
        <position position="54"/>
    </location>
</feature>
<dbReference type="Gene3D" id="1.20.20.10">
    <property type="entry name" value="F1F0 ATP synthase subunit C"/>
    <property type="match status" value="1"/>
</dbReference>
<feature type="domain" description="V-ATPase proteolipid subunit C-like" evidence="14">
    <location>
        <begin position="4"/>
        <end position="67"/>
    </location>
</feature>
<accession>A0A809S6C1</accession>
<dbReference type="HAMAP" id="MF_01396">
    <property type="entry name" value="ATP_synth_c_bact"/>
    <property type="match status" value="1"/>
</dbReference>
<comment type="function">
    <text evidence="12 13">F(1)F(0) ATP synthase produces ATP from ADP in the presence of a proton or sodium gradient. F-type ATPases consist of two structural domains, F(1) containing the extramembraneous catalytic core and F(0) containing the membrane proton channel, linked together by a central stalk and a peripheral stalk. During catalysis, ATP synthesis in the catalytic domain of F(1) is coupled via a rotary mechanism of the central stalk subunits to proton translocation.</text>
</comment>
<comment type="caution">
    <text evidence="13">Lacks conserved residue(s) required for the propagation of feature annotation.</text>
</comment>
<organism evidence="15 16">
    <name type="scientific">Candidatus Nitrosymbiomonas proteolyticus</name>
    <dbReference type="NCBI Taxonomy" id="2608984"/>
    <lineage>
        <taxon>Bacteria</taxon>
        <taxon>Bacillati</taxon>
        <taxon>Armatimonadota</taxon>
        <taxon>Armatimonadota incertae sedis</taxon>
        <taxon>Candidatus Nitrosymbiomonas</taxon>
    </lineage>
</organism>
<dbReference type="NCBIfam" id="TIGR01260">
    <property type="entry name" value="ATP_synt_c"/>
    <property type="match status" value="1"/>
</dbReference>
<protein>
    <recommendedName>
        <fullName evidence="13">ATP synthase subunit c</fullName>
    </recommendedName>
    <alternativeName>
        <fullName evidence="13">ATP synthase F(0) sector subunit c</fullName>
    </alternativeName>
    <alternativeName>
        <fullName evidence="13">F-type ATPase subunit c</fullName>
        <shortName evidence="13">F-ATPase subunit c</shortName>
    </alternativeName>
    <alternativeName>
        <fullName evidence="13">Lipid-binding protein</fullName>
    </alternativeName>
</protein>
<dbReference type="PRINTS" id="PR00124">
    <property type="entry name" value="ATPASEC"/>
</dbReference>
<sequence>MLGLGLGFAVGLAALGVGVGQGIATNGAMHGMSRQPEASGKIQTGMLIGLAFMELVFLLTFVITLILQGKVTG</sequence>
<keyword evidence="8 13" id="KW-0406">Ion transport</keyword>
<dbReference type="GO" id="GO:0033177">
    <property type="term" value="C:proton-transporting two-sector ATPase complex, proton-transporting domain"/>
    <property type="evidence" value="ECO:0007669"/>
    <property type="project" value="InterPro"/>
</dbReference>
<evidence type="ECO:0000313" key="15">
    <source>
        <dbReference type="EMBL" id="BBO24787.1"/>
    </source>
</evidence>
<dbReference type="KEGG" id="npy:NPRO_23820"/>
<dbReference type="InterPro" id="IPR038662">
    <property type="entry name" value="ATP_synth_F0_csu_sf"/>
</dbReference>
<dbReference type="InterPro" id="IPR005953">
    <property type="entry name" value="ATP_synth_csu_bac/chlpt"/>
</dbReference>
<dbReference type="Pfam" id="PF00137">
    <property type="entry name" value="ATP-synt_C"/>
    <property type="match status" value="1"/>
</dbReference>
<evidence type="ECO:0000256" key="13">
    <source>
        <dbReference type="HAMAP-Rule" id="MF_01396"/>
    </source>
</evidence>
<dbReference type="SUPFAM" id="SSF81333">
    <property type="entry name" value="F1F0 ATP synthase subunit C"/>
    <property type="match status" value="1"/>
</dbReference>
<keyword evidence="10 13" id="KW-0472">Membrane</keyword>
<dbReference type="GO" id="GO:0005886">
    <property type="term" value="C:plasma membrane"/>
    <property type="evidence" value="ECO:0007669"/>
    <property type="project" value="UniProtKB-SubCell"/>
</dbReference>
<comment type="function">
    <text evidence="13">Key component of the F(0) channel; it plays a direct role in translocation across the membrane. A homomeric c-ring of between 10-14 subunits forms the central stalk rotor element with the F(1) delta and epsilon subunits.</text>
</comment>
<gene>
    <name evidence="13" type="primary">atpE</name>
    <name evidence="15" type="ORF">NPRO_23820</name>
</gene>
<dbReference type="CDD" id="cd18121">
    <property type="entry name" value="ATP-synt_Fo_c"/>
    <property type="match status" value="1"/>
</dbReference>
<dbReference type="InterPro" id="IPR020537">
    <property type="entry name" value="ATP_synth_F0_csu_DDCD_BS"/>
</dbReference>
<evidence type="ECO:0000256" key="12">
    <source>
        <dbReference type="ARBA" id="ARBA00025198"/>
    </source>
</evidence>
<evidence type="ECO:0000256" key="5">
    <source>
        <dbReference type="ARBA" id="ARBA00022692"/>
    </source>
</evidence>
<keyword evidence="3 13" id="KW-0813">Transport</keyword>
<evidence type="ECO:0000256" key="2">
    <source>
        <dbReference type="ARBA" id="ARBA00006704"/>
    </source>
</evidence>
<evidence type="ECO:0000256" key="3">
    <source>
        <dbReference type="ARBA" id="ARBA00022448"/>
    </source>
</evidence>